<dbReference type="RefSeq" id="WP_380712873.1">
    <property type="nucleotide sequence ID" value="NZ_JBHUML010000002.1"/>
</dbReference>
<dbReference type="PRINTS" id="PR00207">
    <property type="entry name" value="FLAGELLIN"/>
</dbReference>
<evidence type="ECO:0000256" key="4">
    <source>
        <dbReference type="RuleBase" id="RU362073"/>
    </source>
</evidence>
<dbReference type="SUPFAM" id="SSF64518">
    <property type="entry name" value="Phase 1 flagellin"/>
    <property type="match status" value="1"/>
</dbReference>
<feature type="domain" description="Flagellin C-terminal" evidence="7">
    <location>
        <begin position="298"/>
        <end position="383"/>
    </location>
</feature>
<sequence length="384" mass="40227">MIINSNIPALNTYNQMNQNNNDMQESMEKLSSGQRINKAADDAAGLAISEKMRGQIRGLDQASRNSQDGISMIQTAEGSLSETQSMLQRTRELAVQSANGSNTDADRAELQKEVDQLTEEITQTSQNTEFNTKKLLDGSFEEKFQTGANEGQNISLNIKDMGSEALEVGTEVSMDGASGLASGDAGAIASGESYNVVSLEEGTTVSGGNAANYGLENDEGNIVAVSSGGQSFDSLSSGTAAEELGSGTSVASSGAIDLGESFTHGSVSVGNNDGSGNIDVSAKKGIDINTAESAESAITTIDNAIESVSAERSKLGASQNRLDHTISNLDNSSENLQAAESRVRDVDMAKEMMEQTRASTLAQASQSMLAQANQQPQQVLQLLQ</sequence>
<gene>
    <name evidence="8" type="ORF">ACFSUB_09095</name>
</gene>
<dbReference type="EMBL" id="JBHUML010000002">
    <property type="protein sequence ID" value="MFD2705624.1"/>
    <property type="molecule type" value="Genomic_DNA"/>
</dbReference>
<dbReference type="InterPro" id="IPR042187">
    <property type="entry name" value="Flagellin_C_sub2"/>
</dbReference>
<evidence type="ECO:0000256" key="1">
    <source>
        <dbReference type="ARBA" id="ARBA00005709"/>
    </source>
</evidence>
<keyword evidence="3 4" id="KW-0975">Bacterial flagellum</keyword>
<dbReference type="Proteomes" id="UP001597520">
    <property type="component" value="Unassembled WGS sequence"/>
</dbReference>
<feature type="coiled-coil region" evidence="5">
    <location>
        <begin position="100"/>
        <end position="127"/>
    </location>
</feature>
<evidence type="ECO:0000256" key="2">
    <source>
        <dbReference type="ARBA" id="ARBA00020110"/>
    </source>
</evidence>
<evidence type="ECO:0000259" key="6">
    <source>
        <dbReference type="Pfam" id="PF00669"/>
    </source>
</evidence>
<keyword evidence="8" id="KW-0966">Cell projection</keyword>
<dbReference type="InterPro" id="IPR001492">
    <property type="entry name" value="Flagellin"/>
</dbReference>
<keyword evidence="4" id="KW-0964">Secreted</keyword>
<evidence type="ECO:0000259" key="7">
    <source>
        <dbReference type="Pfam" id="PF00700"/>
    </source>
</evidence>
<dbReference type="InterPro" id="IPR046358">
    <property type="entry name" value="Flagellin_C"/>
</dbReference>
<comment type="function">
    <text evidence="4">Flagellin is the subunit protein which polymerizes to form the filaments of bacterial flagella.</text>
</comment>
<evidence type="ECO:0000313" key="9">
    <source>
        <dbReference type="Proteomes" id="UP001597520"/>
    </source>
</evidence>
<evidence type="ECO:0000256" key="5">
    <source>
        <dbReference type="SAM" id="Coils"/>
    </source>
</evidence>
<comment type="subcellular location">
    <subcellularLocation>
        <location evidence="4">Secreted</location>
    </subcellularLocation>
    <subcellularLocation>
        <location evidence="4">Bacterial flagellum</location>
    </subcellularLocation>
</comment>
<keyword evidence="9" id="KW-1185">Reference proteome</keyword>
<proteinExistence type="inferred from homology"/>
<dbReference type="Pfam" id="PF00669">
    <property type="entry name" value="Flagellin_N"/>
    <property type="match status" value="1"/>
</dbReference>
<dbReference type="InterPro" id="IPR001029">
    <property type="entry name" value="Flagellin_N"/>
</dbReference>
<dbReference type="Gene3D" id="3.30.70.2120">
    <property type="match status" value="1"/>
</dbReference>
<evidence type="ECO:0000256" key="3">
    <source>
        <dbReference type="ARBA" id="ARBA00023143"/>
    </source>
</evidence>
<dbReference type="PANTHER" id="PTHR42792:SF2">
    <property type="entry name" value="FLAGELLIN"/>
    <property type="match status" value="1"/>
</dbReference>
<evidence type="ECO:0000313" key="8">
    <source>
        <dbReference type="EMBL" id="MFD2705624.1"/>
    </source>
</evidence>
<comment type="caution">
    <text evidence="8">The sequence shown here is derived from an EMBL/GenBank/DDBJ whole genome shotgun (WGS) entry which is preliminary data.</text>
</comment>
<comment type="similarity">
    <text evidence="1 4">Belongs to the bacterial flagellin family.</text>
</comment>
<accession>A0ABW5T0Y1</accession>
<dbReference type="PANTHER" id="PTHR42792">
    <property type="entry name" value="FLAGELLIN"/>
    <property type="match status" value="1"/>
</dbReference>
<reference evidence="9" key="1">
    <citation type="journal article" date="2019" name="Int. J. Syst. Evol. Microbiol.">
        <title>The Global Catalogue of Microorganisms (GCM) 10K type strain sequencing project: providing services to taxonomists for standard genome sequencing and annotation.</title>
        <authorList>
            <consortium name="The Broad Institute Genomics Platform"/>
            <consortium name="The Broad Institute Genome Sequencing Center for Infectious Disease"/>
            <person name="Wu L."/>
            <person name="Ma J."/>
        </authorList>
    </citation>
    <scope>NUCLEOTIDE SEQUENCE [LARGE SCALE GENOMIC DNA]</scope>
    <source>
        <strain evidence="9">KCTC 33792</strain>
    </source>
</reference>
<dbReference type="Gene3D" id="1.20.1330.10">
    <property type="entry name" value="f41 fragment of flagellin, N-terminal domain"/>
    <property type="match status" value="1"/>
</dbReference>
<keyword evidence="5" id="KW-0175">Coiled coil</keyword>
<protein>
    <recommendedName>
        <fullName evidence="2 4">Flagellin</fullName>
    </recommendedName>
</protein>
<keyword evidence="8" id="KW-0282">Flagellum</keyword>
<dbReference type="Gene3D" id="6.10.10.10">
    <property type="entry name" value="Flagellar export chaperone, C-terminal domain"/>
    <property type="match status" value="1"/>
</dbReference>
<name>A0ABW5T0Y1_9BACI</name>
<keyword evidence="8" id="KW-0969">Cilium</keyword>
<feature type="domain" description="Flagellin N-terminal" evidence="6">
    <location>
        <begin position="3"/>
        <end position="140"/>
    </location>
</feature>
<dbReference type="Pfam" id="PF00700">
    <property type="entry name" value="Flagellin_C"/>
    <property type="match status" value="1"/>
</dbReference>
<organism evidence="8 9">
    <name type="scientific">Salibacterium lacus</name>
    <dbReference type="NCBI Taxonomy" id="1898109"/>
    <lineage>
        <taxon>Bacteria</taxon>
        <taxon>Bacillati</taxon>
        <taxon>Bacillota</taxon>
        <taxon>Bacilli</taxon>
        <taxon>Bacillales</taxon>
        <taxon>Bacillaceae</taxon>
    </lineage>
</organism>